<reference evidence="2 3" key="1">
    <citation type="submission" date="2017-08" db="EMBL/GenBank/DDBJ databases">
        <authorList>
            <person name="de Groot N.N."/>
        </authorList>
    </citation>
    <scope>NUCLEOTIDE SEQUENCE [LARGE SCALE GENOMIC DNA]</scope>
    <source>
        <strain evidence="2 3">JC228</strain>
    </source>
</reference>
<dbReference type="InterPro" id="IPR034660">
    <property type="entry name" value="DinB/YfiT-like"/>
</dbReference>
<organism evidence="2 3">
    <name type="scientific">Bacillus oleivorans</name>
    <dbReference type="NCBI Taxonomy" id="1448271"/>
    <lineage>
        <taxon>Bacteria</taxon>
        <taxon>Bacillati</taxon>
        <taxon>Bacillota</taxon>
        <taxon>Bacilli</taxon>
        <taxon>Bacillales</taxon>
        <taxon>Bacillaceae</taxon>
        <taxon>Bacillus</taxon>
    </lineage>
</organism>
<feature type="domain" description="DinB-like" evidence="1">
    <location>
        <begin position="8"/>
        <end position="144"/>
    </location>
</feature>
<dbReference type="SUPFAM" id="SSF109854">
    <property type="entry name" value="DinB/YfiT-like putative metalloenzymes"/>
    <property type="match status" value="1"/>
</dbReference>
<dbReference type="Gene3D" id="1.20.120.450">
    <property type="entry name" value="dinb family like domain"/>
    <property type="match status" value="1"/>
</dbReference>
<accession>A0A285CMB1</accession>
<evidence type="ECO:0000313" key="2">
    <source>
        <dbReference type="EMBL" id="SNX68682.1"/>
    </source>
</evidence>
<proteinExistence type="predicted"/>
<evidence type="ECO:0000259" key="1">
    <source>
        <dbReference type="Pfam" id="PF12867"/>
    </source>
</evidence>
<keyword evidence="3" id="KW-1185">Reference proteome</keyword>
<dbReference type="InterPro" id="IPR024775">
    <property type="entry name" value="DinB-like"/>
</dbReference>
<evidence type="ECO:0000313" key="3">
    <source>
        <dbReference type="Proteomes" id="UP000219546"/>
    </source>
</evidence>
<gene>
    <name evidence="2" type="ORF">SAMN05877753_102658</name>
</gene>
<dbReference type="EMBL" id="OAOP01000002">
    <property type="protein sequence ID" value="SNX68682.1"/>
    <property type="molecule type" value="Genomic_DNA"/>
</dbReference>
<dbReference type="AlphaFoldDB" id="A0A285CMB1"/>
<dbReference type="Pfam" id="PF12867">
    <property type="entry name" value="DinB_2"/>
    <property type="match status" value="1"/>
</dbReference>
<name>A0A285CMB1_9BACI</name>
<dbReference type="RefSeq" id="WP_097157814.1">
    <property type="nucleotide sequence ID" value="NZ_JBEPMQ010000001.1"/>
</dbReference>
<dbReference type="Proteomes" id="UP000219546">
    <property type="component" value="Unassembled WGS sequence"/>
</dbReference>
<protein>
    <submittedName>
        <fullName evidence="2">DinB family protein</fullName>
    </submittedName>
</protein>
<sequence length="153" mass="17847">MKPFIFTQLQFVRTQTLKELAGVDEQLSEIIPASSNNNIKWNAGHICFIQEKLAFFHSGETMQIPENFKVLFSPGTKPNRELDYPALKEIIDLLENQLVRIEQTFQHRLNENVSDPYTTSKGLYLSRVEEFLSFCLYHEGMHLEKIKMIIKLI</sequence>
<dbReference type="OrthoDB" id="4295522at2"/>